<evidence type="ECO:0000256" key="4">
    <source>
        <dbReference type="ARBA" id="ARBA00022759"/>
    </source>
</evidence>
<dbReference type="EMBL" id="CAJOBI010192572">
    <property type="protein sequence ID" value="CAF4966133.1"/>
    <property type="molecule type" value="Genomic_DNA"/>
</dbReference>
<sequence>AILAQKLVDDDRVKREHVIGYASRTLSSSERHYSPTERECLAIVYGCSHFRPYLEGIRFTILTDHKALKWLHHTKDLNSR</sequence>
<organism evidence="8 9">
    <name type="scientific">Rotaria magnacalcarata</name>
    <dbReference type="NCBI Taxonomy" id="392030"/>
    <lineage>
        <taxon>Eukaryota</taxon>
        <taxon>Metazoa</taxon>
        <taxon>Spiralia</taxon>
        <taxon>Gnathifera</taxon>
        <taxon>Rotifera</taxon>
        <taxon>Eurotatoria</taxon>
        <taxon>Bdelloidea</taxon>
        <taxon>Philodinida</taxon>
        <taxon>Philodinidae</taxon>
        <taxon>Rotaria</taxon>
    </lineage>
</organism>
<name>A0A8S3CYF2_9BILA</name>
<gene>
    <name evidence="8" type="ORF">SMN809_LOCUS54896</name>
</gene>
<dbReference type="InterPro" id="IPR050951">
    <property type="entry name" value="Retrovirus_Pol_polyprotein"/>
</dbReference>
<protein>
    <recommendedName>
        <fullName evidence="7">Reverse transcriptase RNase H-like domain-containing protein</fullName>
    </recommendedName>
</protein>
<feature type="non-terminal residue" evidence="8">
    <location>
        <position position="1"/>
    </location>
</feature>
<dbReference type="Pfam" id="PF17917">
    <property type="entry name" value="RT_RNaseH"/>
    <property type="match status" value="1"/>
</dbReference>
<dbReference type="GO" id="GO:0004519">
    <property type="term" value="F:endonuclease activity"/>
    <property type="evidence" value="ECO:0007669"/>
    <property type="project" value="UniProtKB-KW"/>
</dbReference>
<dbReference type="PANTHER" id="PTHR37984">
    <property type="entry name" value="PROTEIN CBG26694"/>
    <property type="match status" value="1"/>
</dbReference>
<reference evidence="8" key="1">
    <citation type="submission" date="2021-02" db="EMBL/GenBank/DDBJ databases">
        <authorList>
            <person name="Nowell W R."/>
        </authorList>
    </citation>
    <scope>NUCLEOTIDE SEQUENCE</scope>
</reference>
<evidence type="ECO:0000313" key="8">
    <source>
        <dbReference type="EMBL" id="CAF4966133.1"/>
    </source>
</evidence>
<dbReference type="InterPro" id="IPR043502">
    <property type="entry name" value="DNA/RNA_pol_sf"/>
</dbReference>
<feature type="non-terminal residue" evidence="8">
    <location>
        <position position="80"/>
    </location>
</feature>
<dbReference type="AlphaFoldDB" id="A0A8S3CYF2"/>
<evidence type="ECO:0000256" key="3">
    <source>
        <dbReference type="ARBA" id="ARBA00022722"/>
    </source>
</evidence>
<comment type="caution">
    <text evidence="8">The sequence shown here is derived from an EMBL/GenBank/DDBJ whole genome shotgun (WGS) entry which is preliminary data.</text>
</comment>
<dbReference type="GO" id="GO:0016787">
    <property type="term" value="F:hydrolase activity"/>
    <property type="evidence" value="ECO:0007669"/>
    <property type="project" value="UniProtKB-KW"/>
</dbReference>
<proteinExistence type="predicted"/>
<keyword evidence="3" id="KW-0540">Nuclease</keyword>
<evidence type="ECO:0000256" key="2">
    <source>
        <dbReference type="ARBA" id="ARBA00022695"/>
    </source>
</evidence>
<keyword evidence="1" id="KW-0808">Transferase</keyword>
<keyword evidence="2" id="KW-0548">Nucleotidyltransferase</keyword>
<evidence type="ECO:0000259" key="7">
    <source>
        <dbReference type="Pfam" id="PF17917"/>
    </source>
</evidence>
<feature type="domain" description="Reverse transcriptase RNase H-like" evidence="7">
    <location>
        <begin position="2"/>
        <end position="80"/>
    </location>
</feature>
<dbReference type="PANTHER" id="PTHR37984:SF5">
    <property type="entry name" value="PROTEIN NYNRIN-LIKE"/>
    <property type="match status" value="1"/>
</dbReference>
<dbReference type="Proteomes" id="UP000676336">
    <property type="component" value="Unassembled WGS sequence"/>
</dbReference>
<dbReference type="InterPro" id="IPR041373">
    <property type="entry name" value="RT_RNaseH"/>
</dbReference>
<keyword evidence="6" id="KW-0695">RNA-directed DNA polymerase</keyword>
<evidence type="ECO:0000256" key="1">
    <source>
        <dbReference type="ARBA" id="ARBA00022679"/>
    </source>
</evidence>
<dbReference type="SUPFAM" id="SSF56672">
    <property type="entry name" value="DNA/RNA polymerases"/>
    <property type="match status" value="1"/>
</dbReference>
<dbReference type="CDD" id="cd09274">
    <property type="entry name" value="RNase_HI_RT_Ty3"/>
    <property type="match status" value="1"/>
</dbReference>
<keyword evidence="4" id="KW-0255">Endonuclease</keyword>
<evidence type="ECO:0000256" key="5">
    <source>
        <dbReference type="ARBA" id="ARBA00022801"/>
    </source>
</evidence>
<keyword evidence="5" id="KW-0378">Hydrolase</keyword>
<accession>A0A8S3CYF2</accession>
<evidence type="ECO:0000313" key="9">
    <source>
        <dbReference type="Proteomes" id="UP000676336"/>
    </source>
</evidence>
<dbReference type="GO" id="GO:0003964">
    <property type="term" value="F:RNA-directed DNA polymerase activity"/>
    <property type="evidence" value="ECO:0007669"/>
    <property type="project" value="UniProtKB-KW"/>
</dbReference>
<evidence type="ECO:0000256" key="6">
    <source>
        <dbReference type="ARBA" id="ARBA00022918"/>
    </source>
</evidence>